<dbReference type="AlphaFoldDB" id="A0A3B4GDN2"/>
<evidence type="ECO:0000256" key="6">
    <source>
        <dbReference type="SAM" id="Phobius"/>
    </source>
</evidence>
<dbReference type="GO" id="GO:0016020">
    <property type="term" value="C:membrane"/>
    <property type="evidence" value="ECO:0007669"/>
    <property type="project" value="UniProtKB-SubCell"/>
</dbReference>
<evidence type="ECO:0000313" key="7">
    <source>
        <dbReference type="Ensembl" id="ENSPNYP00000021025.1"/>
    </source>
</evidence>
<feature type="transmembrane region" description="Helical" evidence="6">
    <location>
        <begin position="23"/>
        <end position="46"/>
    </location>
</feature>
<accession>A0A3B4GDN2</accession>
<dbReference type="InterPro" id="IPR051423">
    <property type="entry name" value="CD225/Dispanin"/>
</dbReference>
<keyword evidence="3 6" id="KW-0812">Transmembrane</keyword>
<proteinExistence type="inferred from homology"/>
<evidence type="ECO:0000256" key="4">
    <source>
        <dbReference type="ARBA" id="ARBA00022989"/>
    </source>
</evidence>
<protein>
    <submittedName>
        <fullName evidence="7">Uncharacterized protein</fullName>
    </submittedName>
</protein>
<feature type="transmembrane region" description="Helical" evidence="6">
    <location>
        <begin position="67"/>
        <end position="89"/>
    </location>
</feature>
<keyword evidence="5 6" id="KW-0472">Membrane</keyword>
<organism evidence="7">
    <name type="scientific">Pundamilia nyererei</name>
    <dbReference type="NCBI Taxonomy" id="303518"/>
    <lineage>
        <taxon>Eukaryota</taxon>
        <taxon>Metazoa</taxon>
        <taxon>Chordata</taxon>
        <taxon>Craniata</taxon>
        <taxon>Vertebrata</taxon>
        <taxon>Euteleostomi</taxon>
        <taxon>Actinopterygii</taxon>
        <taxon>Neopterygii</taxon>
        <taxon>Teleostei</taxon>
        <taxon>Neoteleostei</taxon>
        <taxon>Acanthomorphata</taxon>
        <taxon>Ovalentaria</taxon>
        <taxon>Cichlomorphae</taxon>
        <taxon>Cichliformes</taxon>
        <taxon>Cichlidae</taxon>
        <taxon>African cichlids</taxon>
        <taxon>Pseudocrenilabrinae</taxon>
        <taxon>Haplochromini</taxon>
        <taxon>Pundamilia</taxon>
    </lineage>
</organism>
<dbReference type="Ensembl" id="ENSPNYT00000021530.1">
    <property type="protein sequence ID" value="ENSPNYP00000021025.1"/>
    <property type="gene ID" value="ENSPNYG00000015911.1"/>
</dbReference>
<sequence>MQKAENSHPSHLSHIRMNHSVSIFLKMFGLLPNILNLFNSLAAFVCPQSRNSLQAGDIDGAKRLGKLARLLSIVSIVLGVVMITVYVSVSGTFIESSRTNF</sequence>
<comment type="similarity">
    <text evidence="2">Belongs to the CD225/Dispanin family.</text>
</comment>
<keyword evidence="4 6" id="KW-1133">Transmembrane helix</keyword>
<dbReference type="STRING" id="303518.ENSPNYP00000021025"/>
<evidence type="ECO:0000256" key="5">
    <source>
        <dbReference type="ARBA" id="ARBA00023136"/>
    </source>
</evidence>
<evidence type="ECO:0000256" key="1">
    <source>
        <dbReference type="ARBA" id="ARBA00004370"/>
    </source>
</evidence>
<comment type="subcellular location">
    <subcellularLocation>
        <location evidence="1">Membrane</location>
    </subcellularLocation>
</comment>
<evidence type="ECO:0000256" key="3">
    <source>
        <dbReference type="ARBA" id="ARBA00022692"/>
    </source>
</evidence>
<dbReference type="PANTHER" id="PTHR14948:SF1">
    <property type="entry name" value="TRAFFICKING REGULATOR OF GLUT4 1"/>
    <property type="match status" value="1"/>
</dbReference>
<dbReference type="InterPro" id="IPR007593">
    <property type="entry name" value="CD225/Dispanin_fam"/>
</dbReference>
<evidence type="ECO:0000256" key="2">
    <source>
        <dbReference type="ARBA" id="ARBA00006843"/>
    </source>
</evidence>
<name>A0A3B4GDN2_9CICH</name>
<reference evidence="7" key="1">
    <citation type="submission" date="2023-09" db="UniProtKB">
        <authorList>
            <consortium name="Ensembl"/>
        </authorList>
    </citation>
    <scope>IDENTIFICATION</scope>
</reference>
<dbReference type="Pfam" id="PF04505">
    <property type="entry name" value="CD225"/>
    <property type="match status" value="1"/>
</dbReference>
<dbReference type="PANTHER" id="PTHR14948">
    <property type="entry name" value="NG5"/>
    <property type="match status" value="1"/>
</dbReference>
<dbReference type="GeneTree" id="ENSGT00940000171319"/>